<organism evidence="1 2">
    <name type="scientific">Ensete ventricosum</name>
    <name type="common">Abyssinian banana</name>
    <name type="synonym">Musa ensete</name>
    <dbReference type="NCBI Taxonomy" id="4639"/>
    <lineage>
        <taxon>Eukaryota</taxon>
        <taxon>Viridiplantae</taxon>
        <taxon>Streptophyta</taxon>
        <taxon>Embryophyta</taxon>
        <taxon>Tracheophyta</taxon>
        <taxon>Spermatophyta</taxon>
        <taxon>Magnoliopsida</taxon>
        <taxon>Liliopsida</taxon>
        <taxon>Zingiberales</taxon>
        <taxon>Musaceae</taxon>
        <taxon>Ensete</taxon>
    </lineage>
</organism>
<feature type="non-terminal residue" evidence="1">
    <location>
        <position position="1"/>
    </location>
</feature>
<proteinExistence type="predicted"/>
<comment type="caution">
    <text evidence="1">The sequence shown here is derived from an EMBL/GenBank/DDBJ whole genome shotgun (WGS) entry which is preliminary data.</text>
</comment>
<evidence type="ECO:0000313" key="1">
    <source>
        <dbReference type="EMBL" id="RRT64312.1"/>
    </source>
</evidence>
<dbReference type="EMBL" id="AMZH03006243">
    <property type="protein sequence ID" value="RRT64312.1"/>
    <property type="molecule type" value="Genomic_DNA"/>
</dbReference>
<gene>
    <name evidence="1" type="ORF">B296_00036954</name>
</gene>
<evidence type="ECO:0000313" key="2">
    <source>
        <dbReference type="Proteomes" id="UP000287651"/>
    </source>
</evidence>
<dbReference type="Proteomes" id="UP000287651">
    <property type="component" value="Unassembled WGS sequence"/>
</dbReference>
<sequence>SPRAGTKVARGRRGRLWLAGEDNARYFFSSFSSFFKRLPARGQNSPVGGEVGYGSQARMVRGTSSPLLLLSSNASSHGDKVARGLQGQLRLAGEDGARYFFSSSSSFFKRLPARGQNSPVGGEVGYGSQARTARGTSSSLLLSSFPFLLLPFFFFNRPPTVDFSLNRPLTAEIDRCPSKLIADRRNRPLTAYFIGTA</sequence>
<name>A0A426ZJZ5_ENSVE</name>
<reference evidence="1 2" key="1">
    <citation type="journal article" date="2014" name="Agronomy (Basel)">
        <title>A Draft Genome Sequence for Ensete ventricosum, the Drought-Tolerant Tree Against Hunger.</title>
        <authorList>
            <person name="Harrison J."/>
            <person name="Moore K.A."/>
            <person name="Paszkiewicz K."/>
            <person name="Jones T."/>
            <person name="Grant M."/>
            <person name="Ambacheew D."/>
            <person name="Muzemil S."/>
            <person name="Studholme D.J."/>
        </authorList>
    </citation>
    <scope>NUCLEOTIDE SEQUENCE [LARGE SCALE GENOMIC DNA]</scope>
</reference>
<accession>A0A426ZJZ5</accession>
<protein>
    <submittedName>
        <fullName evidence="1">Uncharacterized protein</fullName>
    </submittedName>
</protein>
<dbReference type="AlphaFoldDB" id="A0A426ZJZ5"/>